<comment type="caution">
    <text evidence="1">The sequence shown here is derived from an EMBL/GenBank/DDBJ whole genome shotgun (WGS) entry which is preliminary data.</text>
</comment>
<dbReference type="RefSeq" id="WP_274993889.1">
    <property type="nucleotide sequence ID" value="NZ_JAJQQP010000005.1"/>
</dbReference>
<protein>
    <submittedName>
        <fullName evidence="1">Uncharacterized protein</fullName>
    </submittedName>
</protein>
<reference evidence="1 2" key="1">
    <citation type="submission" date="2023-07" db="EMBL/GenBank/DDBJ databases">
        <title>Sequencing the genomes of 1000 actinobacteria strains.</title>
        <authorList>
            <person name="Klenk H.-P."/>
        </authorList>
    </citation>
    <scope>NUCLEOTIDE SEQUENCE [LARGE SCALE GENOMIC DNA]</scope>
    <source>
        <strain evidence="1 2">DSM 45554</strain>
    </source>
</reference>
<organism evidence="1 2">
    <name type="scientific">Promicromonospora iranensis</name>
    <dbReference type="NCBI Taxonomy" id="1105144"/>
    <lineage>
        <taxon>Bacteria</taxon>
        <taxon>Bacillati</taxon>
        <taxon>Actinomycetota</taxon>
        <taxon>Actinomycetes</taxon>
        <taxon>Micrococcales</taxon>
        <taxon>Promicromonosporaceae</taxon>
        <taxon>Promicromonospora</taxon>
    </lineage>
</organism>
<dbReference type="EMBL" id="JAVDYE010000001">
    <property type="protein sequence ID" value="MDR7385029.1"/>
    <property type="molecule type" value="Genomic_DNA"/>
</dbReference>
<evidence type="ECO:0000313" key="2">
    <source>
        <dbReference type="Proteomes" id="UP001183585"/>
    </source>
</evidence>
<dbReference type="Proteomes" id="UP001183585">
    <property type="component" value="Unassembled WGS sequence"/>
</dbReference>
<sequence>MSFTAADQALCEVMTSMSRRVLVPAGDPSTIGLDAMGEIARSVIDTAEHGGGAYLLCAELTDVADHPCVASPQWCVASDPVLCDLAEVPVSESAGR</sequence>
<evidence type="ECO:0000313" key="1">
    <source>
        <dbReference type="EMBL" id="MDR7385029.1"/>
    </source>
</evidence>
<proteinExistence type="predicted"/>
<gene>
    <name evidence="1" type="ORF">J2S48_004544</name>
</gene>
<name>A0ABU2CUL1_9MICO</name>
<keyword evidence="2" id="KW-1185">Reference proteome</keyword>
<accession>A0ABU2CUL1</accession>